<accession>A0A1L5BLG3</accession>
<keyword evidence="1" id="KW-1133">Transmembrane helix</keyword>
<dbReference type="AlphaFoldDB" id="A0A1L5BLG3"/>
<feature type="transmembrane region" description="Helical" evidence="1">
    <location>
        <begin position="61"/>
        <end position="82"/>
    </location>
</feature>
<name>A0A1L5BLG3_SPHIB</name>
<keyword evidence="1" id="KW-0472">Membrane</keyword>
<evidence type="ECO:0008006" key="3">
    <source>
        <dbReference type="Google" id="ProtNLM"/>
    </source>
</evidence>
<feature type="transmembrane region" description="Helical" evidence="1">
    <location>
        <begin position="27"/>
        <end position="45"/>
    </location>
</feature>
<gene>
    <name evidence="2" type="ORF">SIDU_04105</name>
</gene>
<feature type="transmembrane region" description="Helical" evidence="1">
    <location>
        <begin position="229"/>
        <end position="246"/>
    </location>
</feature>
<reference evidence="2" key="2">
    <citation type="submission" date="2015-10" db="EMBL/GenBank/DDBJ databases">
        <title>Complete Genome Sequence of Sphingobium indicum B90A.</title>
        <authorList>
            <person name="Verma H."/>
            <person name="Kumar R."/>
            <person name="Bajaj A."/>
            <person name="Rani P."/>
            <person name="Lal R."/>
        </authorList>
    </citation>
    <scope>NUCLEOTIDE SEQUENCE</scope>
    <source>
        <strain evidence="2">B90A</strain>
    </source>
</reference>
<dbReference type="EMBL" id="CP013070">
    <property type="protein sequence ID" value="APL93761.1"/>
    <property type="molecule type" value="Genomic_DNA"/>
</dbReference>
<evidence type="ECO:0000313" key="2">
    <source>
        <dbReference type="EMBL" id="APL93761.1"/>
    </source>
</evidence>
<proteinExistence type="predicted"/>
<sequence>MVRMVRDRLYRKSVAVVLSMQVNLERIVAIWIMAAAFACGLRLAFPATPYSGTPWGSGMGLLPYLLVVGAPVGSLLLGLKLFPAGRIHAQPAFRLAQVGRWRKVDCLKAREMSQFGLYGVMASLLVGIALNVPVRTLEFLGSIPALGSYSPPWFVGLYSVMLADVVILSSLYMFAFAMALRLAPLFPRFLVMVWGIDLLAQISIAHLVAGIDNVPHGVDAALLNMLTGNVKKVLISAAIWLPYLLLSERVNVTFRQRVSAH</sequence>
<organism evidence="2">
    <name type="scientific">Sphingobium indicum (strain DSM 16412 / CCM 7286 / MTCC 6364 / B90A)</name>
    <dbReference type="NCBI Taxonomy" id="861109"/>
    <lineage>
        <taxon>Bacteria</taxon>
        <taxon>Pseudomonadati</taxon>
        <taxon>Pseudomonadota</taxon>
        <taxon>Alphaproteobacteria</taxon>
        <taxon>Sphingomonadales</taxon>
        <taxon>Sphingomonadaceae</taxon>
        <taxon>Sphingobium</taxon>
    </lineage>
</organism>
<dbReference type="KEGG" id="sinb:SIDU_04105"/>
<dbReference type="RefSeq" id="WP_039979946.1">
    <property type="nucleotide sequence ID" value="NZ_CP013070.1"/>
</dbReference>
<feature type="transmembrane region" description="Helical" evidence="1">
    <location>
        <begin position="115"/>
        <end position="134"/>
    </location>
</feature>
<evidence type="ECO:0000256" key="1">
    <source>
        <dbReference type="SAM" id="Phobius"/>
    </source>
</evidence>
<protein>
    <recommendedName>
        <fullName evidence="3">DUF2569 domain-containing protein</fullName>
    </recommendedName>
</protein>
<feature type="transmembrane region" description="Helical" evidence="1">
    <location>
        <begin position="154"/>
        <end position="177"/>
    </location>
</feature>
<feature type="transmembrane region" description="Helical" evidence="1">
    <location>
        <begin position="189"/>
        <end position="209"/>
    </location>
</feature>
<keyword evidence="1" id="KW-0812">Transmembrane</keyword>
<dbReference type="Proteomes" id="UP000004550">
    <property type="component" value="Chromosome"/>
</dbReference>
<reference evidence="2" key="1">
    <citation type="journal article" date="2012" name="J. Bacteriol.">
        <title>Genome sequence of Sphingobium indicum B90A, a hexachlorocyclohexane-degrading bacterium.</title>
        <authorList>
            <person name="Anand S."/>
            <person name="Sangwan N."/>
            <person name="Lata P."/>
            <person name="Kaur J."/>
            <person name="Dua A."/>
            <person name="Singh A.K."/>
            <person name="Verma M."/>
            <person name="Kaur J."/>
            <person name="Khurana J.P."/>
            <person name="Khurana P."/>
            <person name="Mathur S."/>
            <person name="Lal R."/>
        </authorList>
    </citation>
    <scope>NUCLEOTIDE SEQUENCE [LARGE SCALE GENOMIC DNA]</scope>
    <source>
        <strain evidence="2">B90A</strain>
    </source>
</reference>